<evidence type="ECO:0000313" key="2">
    <source>
        <dbReference type="Proteomes" id="UP001341840"/>
    </source>
</evidence>
<evidence type="ECO:0000313" key="1">
    <source>
        <dbReference type="EMBL" id="MED6201550.1"/>
    </source>
</evidence>
<dbReference type="Proteomes" id="UP001341840">
    <property type="component" value="Unassembled WGS sequence"/>
</dbReference>
<proteinExistence type="predicted"/>
<dbReference type="EMBL" id="JASCZI010213706">
    <property type="protein sequence ID" value="MED6201550.1"/>
    <property type="molecule type" value="Genomic_DNA"/>
</dbReference>
<comment type="caution">
    <text evidence="1">The sequence shown here is derived from an EMBL/GenBank/DDBJ whole genome shotgun (WGS) entry which is preliminary data.</text>
</comment>
<keyword evidence="2" id="KW-1185">Reference proteome</keyword>
<accession>A0ABU6XTT0</accession>
<gene>
    <name evidence="1" type="ORF">PIB30_096176</name>
</gene>
<organism evidence="1 2">
    <name type="scientific">Stylosanthes scabra</name>
    <dbReference type="NCBI Taxonomy" id="79078"/>
    <lineage>
        <taxon>Eukaryota</taxon>
        <taxon>Viridiplantae</taxon>
        <taxon>Streptophyta</taxon>
        <taxon>Embryophyta</taxon>
        <taxon>Tracheophyta</taxon>
        <taxon>Spermatophyta</taxon>
        <taxon>Magnoliopsida</taxon>
        <taxon>eudicotyledons</taxon>
        <taxon>Gunneridae</taxon>
        <taxon>Pentapetalae</taxon>
        <taxon>rosids</taxon>
        <taxon>fabids</taxon>
        <taxon>Fabales</taxon>
        <taxon>Fabaceae</taxon>
        <taxon>Papilionoideae</taxon>
        <taxon>50 kb inversion clade</taxon>
        <taxon>dalbergioids sensu lato</taxon>
        <taxon>Dalbergieae</taxon>
        <taxon>Pterocarpus clade</taxon>
        <taxon>Stylosanthes</taxon>
    </lineage>
</organism>
<sequence length="94" mass="10618">RKKKLRYLNQNSRVASPVAATHGSCSRARKNTGASIARVLRDLRARNDGGGNGGDGARRQRWRWRWRKEGRNGRGVLGFSRLRNQFGILNGLVF</sequence>
<feature type="non-terminal residue" evidence="1">
    <location>
        <position position="1"/>
    </location>
</feature>
<protein>
    <submittedName>
        <fullName evidence="1">Uncharacterized protein</fullName>
    </submittedName>
</protein>
<name>A0ABU6XTT0_9FABA</name>
<reference evidence="1 2" key="1">
    <citation type="journal article" date="2023" name="Plants (Basel)">
        <title>Bridging the Gap: Combining Genomics and Transcriptomics Approaches to Understand Stylosanthes scabra, an Orphan Legume from the Brazilian Caatinga.</title>
        <authorList>
            <person name="Ferreira-Neto J.R.C."/>
            <person name="da Silva M.D."/>
            <person name="Binneck E."/>
            <person name="de Melo N.F."/>
            <person name="da Silva R.H."/>
            <person name="de Melo A.L.T.M."/>
            <person name="Pandolfi V."/>
            <person name="Bustamante F.O."/>
            <person name="Brasileiro-Vidal A.C."/>
            <person name="Benko-Iseppon A.M."/>
        </authorList>
    </citation>
    <scope>NUCLEOTIDE SEQUENCE [LARGE SCALE GENOMIC DNA]</scope>
    <source>
        <tissue evidence="1">Leaves</tissue>
    </source>
</reference>